<protein>
    <recommendedName>
        <fullName evidence="4">Nucleic-acid-binding protein from transposon X-element</fullName>
    </recommendedName>
</protein>
<organism evidence="2 3">
    <name type="scientific">Eumeta variegata</name>
    <name type="common">Bagworm moth</name>
    <name type="synonym">Eumeta japonica</name>
    <dbReference type="NCBI Taxonomy" id="151549"/>
    <lineage>
        <taxon>Eukaryota</taxon>
        <taxon>Metazoa</taxon>
        <taxon>Ecdysozoa</taxon>
        <taxon>Arthropoda</taxon>
        <taxon>Hexapoda</taxon>
        <taxon>Insecta</taxon>
        <taxon>Pterygota</taxon>
        <taxon>Neoptera</taxon>
        <taxon>Endopterygota</taxon>
        <taxon>Lepidoptera</taxon>
        <taxon>Glossata</taxon>
        <taxon>Ditrysia</taxon>
        <taxon>Tineoidea</taxon>
        <taxon>Psychidae</taxon>
        <taxon>Oiketicinae</taxon>
        <taxon>Eumeta</taxon>
    </lineage>
</organism>
<sequence length="248" mass="27025">MDPTRADVPVTSCAEGSHSNPPHGKSRAVNTPACCPAAGKFLVGFSPTLPTRTGARVCRIDIFNPLLDARGKQKKMRCVWFTNRARETLDLVLVTSNTTDLNNTTKHSFYNIKAVCSLTGIKVDQPHKKSIPGQCFNCQFYGHSSENYFQRARCVKCLGDHGTAASTRNKDTDGPPAGVLCKSSGHTANYLGCPLSSKRKINTINNNNINPPPIRAPLAPPAQAAPSTHTCGHRKHILRKNTFEPVHR</sequence>
<accession>A0A4C1UZQ9</accession>
<evidence type="ECO:0008006" key="4">
    <source>
        <dbReference type="Google" id="ProtNLM"/>
    </source>
</evidence>
<evidence type="ECO:0000256" key="1">
    <source>
        <dbReference type="SAM" id="MobiDB-lite"/>
    </source>
</evidence>
<reference evidence="2 3" key="1">
    <citation type="journal article" date="2019" name="Commun. Biol.">
        <title>The bagworm genome reveals a unique fibroin gene that provides high tensile strength.</title>
        <authorList>
            <person name="Kono N."/>
            <person name="Nakamura H."/>
            <person name="Ohtoshi R."/>
            <person name="Tomita M."/>
            <person name="Numata K."/>
            <person name="Arakawa K."/>
        </authorList>
    </citation>
    <scope>NUCLEOTIDE SEQUENCE [LARGE SCALE GENOMIC DNA]</scope>
</reference>
<dbReference type="OrthoDB" id="8123886at2759"/>
<feature type="region of interest" description="Disordered" evidence="1">
    <location>
        <begin position="1"/>
        <end position="28"/>
    </location>
</feature>
<dbReference type="AlphaFoldDB" id="A0A4C1UZQ9"/>
<keyword evidence="3" id="KW-1185">Reference proteome</keyword>
<evidence type="ECO:0000313" key="3">
    <source>
        <dbReference type="Proteomes" id="UP000299102"/>
    </source>
</evidence>
<name>A0A4C1UZQ9_EUMVA</name>
<evidence type="ECO:0000313" key="2">
    <source>
        <dbReference type="EMBL" id="GBP31284.1"/>
    </source>
</evidence>
<dbReference type="Proteomes" id="UP000299102">
    <property type="component" value="Unassembled WGS sequence"/>
</dbReference>
<gene>
    <name evidence="2" type="ORF">EVAR_31409_1</name>
</gene>
<proteinExistence type="predicted"/>
<comment type="caution">
    <text evidence="2">The sequence shown here is derived from an EMBL/GenBank/DDBJ whole genome shotgun (WGS) entry which is preliminary data.</text>
</comment>
<dbReference type="EMBL" id="BGZK01000244">
    <property type="protein sequence ID" value="GBP31284.1"/>
    <property type="molecule type" value="Genomic_DNA"/>
</dbReference>